<evidence type="ECO:0000313" key="3">
    <source>
        <dbReference type="EMBL" id="MDF4026671.1"/>
    </source>
</evidence>
<dbReference type="InterPro" id="IPR023214">
    <property type="entry name" value="HAD_sf"/>
</dbReference>
<reference evidence="3 4" key="1">
    <citation type="journal article" date="2024" name="Curr. Microbiol.">
        <title>Luteibacter sahnii sp. nov., A Novel Yellow-Colored Xanthomonadin Pigment Producing Probiotic Bacterium from Healthy Rice Seed Microbiome.</title>
        <authorList>
            <person name="Jaiswal G."/>
            <person name="Rana R."/>
            <person name="Nayak P.K."/>
            <person name="Chouhan R."/>
            <person name="Gandhi S.G."/>
            <person name="Patel H.K."/>
            <person name="Patil P.B."/>
        </authorList>
    </citation>
    <scope>NUCLEOTIDE SEQUENCE [LARGE SCALE GENOMIC DNA]</scope>
    <source>
        <strain evidence="3 4">PPL201</strain>
    </source>
</reference>
<accession>A0ABT6BES7</accession>
<dbReference type="PIRSF" id="PIRSF019271">
    <property type="entry name" value="Acid_Ptase_C"/>
    <property type="match status" value="1"/>
</dbReference>
<dbReference type="EMBL" id="JARJJS010000006">
    <property type="protein sequence ID" value="MDF4026671.1"/>
    <property type="molecule type" value="Genomic_DNA"/>
</dbReference>
<dbReference type="Proteomes" id="UP001528850">
    <property type="component" value="Unassembled WGS sequence"/>
</dbReference>
<proteinExistence type="predicted"/>
<evidence type="ECO:0000313" key="4">
    <source>
        <dbReference type="Proteomes" id="UP001528850"/>
    </source>
</evidence>
<feature type="chain" id="PRO_5046272085" evidence="2">
    <location>
        <begin position="22"/>
        <end position="300"/>
    </location>
</feature>
<dbReference type="SFLD" id="SFLDG01125">
    <property type="entry name" value="C1.1:_Acid_Phosphatase_Like"/>
    <property type="match status" value="1"/>
</dbReference>
<dbReference type="InterPro" id="IPR036412">
    <property type="entry name" value="HAD-like_sf"/>
</dbReference>
<dbReference type="PANTHER" id="PTHR31284">
    <property type="entry name" value="ACID PHOSPHATASE-LIKE PROTEIN"/>
    <property type="match status" value="1"/>
</dbReference>
<dbReference type="Pfam" id="PF03767">
    <property type="entry name" value="Acid_phosphat_B"/>
    <property type="match status" value="1"/>
</dbReference>
<name>A0ABT6BES7_9GAMM</name>
<dbReference type="PANTHER" id="PTHR31284:SF10">
    <property type="entry name" value="ACID PHOSPHATASE-LIKE PROTEIN"/>
    <property type="match status" value="1"/>
</dbReference>
<keyword evidence="1 2" id="KW-0732">Signal</keyword>
<dbReference type="SFLD" id="SFLDS00003">
    <property type="entry name" value="Haloacid_Dehalogenase"/>
    <property type="match status" value="1"/>
</dbReference>
<dbReference type="InterPro" id="IPR005519">
    <property type="entry name" value="Acid_phosphat_B-like"/>
</dbReference>
<dbReference type="SUPFAM" id="SSF56784">
    <property type="entry name" value="HAD-like"/>
    <property type="match status" value="1"/>
</dbReference>
<dbReference type="Gene3D" id="3.40.50.1000">
    <property type="entry name" value="HAD superfamily/HAD-like"/>
    <property type="match status" value="1"/>
</dbReference>
<sequence length="300" mass="32628">MMKSVPTALVAALLLTACATGAPTHPPMVAAPAAPAPAPTAPAADDNLNAVTWAQHASEHDFLYLQTYRDAEEKLLKAMKDPSWDALPKDDRAAHPSLKGLKPAVVLDVDETVLDNSPYQARLIRSGTEFNEADWAAWCKEGIARPLPGAVEFTTFAADHGIAVIYISNRAKDLDDATLANLRSAGFPVSGKEAFLGLGTFVDGCEQAGSEKGCRRQLVAKNYRVLMQFGDQIGDFANVYGNTTDGRAKAMAPYTAWIGERWFVLPNPTYGAWEAAMFDNDYTLPREQRRQKKIDALKTN</sequence>
<organism evidence="3 4">
    <name type="scientific">Luteibacter sahnii</name>
    <dbReference type="NCBI Taxonomy" id="3021977"/>
    <lineage>
        <taxon>Bacteria</taxon>
        <taxon>Pseudomonadati</taxon>
        <taxon>Pseudomonadota</taxon>
        <taxon>Gammaproteobacteria</taxon>
        <taxon>Lysobacterales</taxon>
        <taxon>Rhodanobacteraceae</taxon>
        <taxon>Luteibacter</taxon>
    </lineage>
</organism>
<evidence type="ECO:0000256" key="2">
    <source>
        <dbReference type="SAM" id="SignalP"/>
    </source>
</evidence>
<comment type="caution">
    <text evidence="3">The sequence shown here is derived from an EMBL/GenBank/DDBJ whole genome shotgun (WGS) entry which is preliminary data.</text>
</comment>
<feature type="signal peptide" evidence="2">
    <location>
        <begin position="1"/>
        <end position="21"/>
    </location>
</feature>
<dbReference type="PROSITE" id="PS51257">
    <property type="entry name" value="PROKAR_LIPOPROTEIN"/>
    <property type="match status" value="1"/>
</dbReference>
<evidence type="ECO:0000256" key="1">
    <source>
        <dbReference type="ARBA" id="ARBA00022729"/>
    </source>
</evidence>
<protein>
    <submittedName>
        <fullName evidence="3">HAD family acid phosphatase</fullName>
    </submittedName>
</protein>
<dbReference type="InterPro" id="IPR006423">
    <property type="entry name" value="Lipo_e_P4"/>
</dbReference>
<keyword evidence="4" id="KW-1185">Reference proteome</keyword>
<gene>
    <name evidence="3" type="ORF">P3W24_16985</name>
</gene>